<evidence type="ECO:0000256" key="2">
    <source>
        <dbReference type="SAM" id="SignalP"/>
    </source>
</evidence>
<gene>
    <name evidence="4" type="ORF">WG900_07335</name>
</gene>
<evidence type="ECO:0000259" key="3">
    <source>
        <dbReference type="PROSITE" id="PS51724"/>
    </source>
</evidence>
<organism evidence="4 5">
    <name type="scientific">Novosphingobium aquae</name>
    <dbReference type="NCBI Taxonomy" id="3133435"/>
    <lineage>
        <taxon>Bacteria</taxon>
        <taxon>Pseudomonadati</taxon>
        <taxon>Pseudomonadota</taxon>
        <taxon>Alphaproteobacteria</taxon>
        <taxon>Sphingomonadales</taxon>
        <taxon>Sphingomonadaceae</taxon>
        <taxon>Novosphingobium</taxon>
    </lineage>
</organism>
<dbReference type="PANTHER" id="PTHR45011">
    <property type="entry name" value="DAP3-BINDING CELL DEATH ENHANCER 1"/>
    <property type="match status" value="1"/>
</dbReference>
<dbReference type="Proteomes" id="UP001379235">
    <property type="component" value="Unassembled WGS sequence"/>
</dbReference>
<dbReference type="Gene3D" id="3.30.70.1070">
    <property type="entry name" value="Sporulation related repeat"/>
    <property type="match status" value="1"/>
</dbReference>
<dbReference type="Gene3D" id="1.25.40.10">
    <property type="entry name" value="Tetratricopeptide repeat domain"/>
    <property type="match status" value="1"/>
</dbReference>
<feature type="region of interest" description="Disordered" evidence="1">
    <location>
        <begin position="245"/>
        <end position="269"/>
    </location>
</feature>
<feature type="domain" description="SPOR" evidence="3">
    <location>
        <begin position="304"/>
        <end position="381"/>
    </location>
</feature>
<accession>A0ABU8S8D2</accession>
<dbReference type="EMBL" id="JBBHJY010000002">
    <property type="protein sequence ID" value="MEJ6009728.1"/>
    <property type="molecule type" value="Genomic_DNA"/>
</dbReference>
<keyword evidence="5" id="KW-1185">Reference proteome</keyword>
<dbReference type="InterPro" id="IPR052748">
    <property type="entry name" value="ISR_Activator"/>
</dbReference>
<dbReference type="Pfam" id="PF05036">
    <property type="entry name" value="SPOR"/>
    <property type="match status" value="1"/>
</dbReference>
<evidence type="ECO:0000256" key="1">
    <source>
        <dbReference type="SAM" id="MobiDB-lite"/>
    </source>
</evidence>
<dbReference type="SUPFAM" id="SSF110997">
    <property type="entry name" value="Sporulation related repeat"/>
    <property type="match status" value="1"/>
</dbReference>
<feature type="chain" id="PRO_5045727206" evidence="2">
    <location>
        <begin position="24"/>
        <end position="381"/>
    </location>
</feature>
<feature type="signal peptide" evidence="2">
    <location>
        <begin position="1"/>
        <end position="23"/>
    </location>
</feature>
<comment type="caution">
    <text evidence="4">The sequence shown here is derived from an EMBL/GenBank/DDBJ whole genome shotgun (WGS) entry which is preliminary data.</text>
</comment>
<dbReference type="InterPro" id="IPR036680">
    <property type="entry name" value="SPOR-like_sf"/>
</dbReference>
<reference evidence="4 5" key="1">
    <citation type="submission" date="2024-03" db="EMBL/GenBank/DDBJ databases">
        <authorList>
            <person name="Jo J.-H."/>
        </authorList>
    </citation>
    <scope>NUCLEOTIDE SEQUENCE [LARGE SCALE GENOMIC DNA]</scope>
    <source>
        <strain evidence="4 5">AS3R-12</strain>
    </source>
</reference>
<keyword evidence="2" id="KW-0732">Signal</keyword>
<name>A0ABU8S8D2_9SPHN</name>
<dbReference type="InterPro" id="IPR011990">
    <property type="entry name" value="TPR-like_helical_dom_sf"/>
</dbReference>
<protein>
    <submittedName>
        <fullName evidence="4">SPOR domain-containing protein</fullName>
    </submittedName>
</protein>
<dbReference type="PROSITE" id="PS51724">
    <property type="entry name" value="SPOR"/>
    <property type="match status" value="1"/>
</dbReference>
<dbReference type="SMART" id="SM00671">
    <property type="entry name" value="SEL1"/>
    <property type="match status" value="2"/>
</dbReference>
<dbReference type="InterPro" id="IPR007730">
    <property type="entry name" value="SPOR-like_dom"/>
</dbReference>
<dbReference type="PANTHER" id="PTHR45011:SF1">
    <property type="entry name" value="DAP3-BINDING CELL DEATH ENHANCER 1"/>
    <property type="match status" value="1"/>
</dbReference>
<dbReference type="SUPFAM" id="SSF81901">
    <property type="entry name" value="HCP-like"/>
    <property type="match status" value="1"/>
</dbReference>
<sequence>MNLRVVLSGLVAATLAGAGPAMADVKTGVDAWARGDFTTAVKEWEGPATRGDADAQFNLGQAYKWGKGVKQDLKKSEFYFGKAAAQGHIEASDNYGLLLFDRGERGQALPYVKAAGGRGDPRAQYLLAIMYFNGDMVSRDWVRAYALMSLAQQAGLPQAKAGLEQMDKHIPLTQRQQAVVLAQQLASEAEATRNRQFAADDLGVKNPAGVVTSPPQVAAAAPVRRQPTAEEAVAEAERVTGNATPRTAGADYARPVATTPPPPASRPTVAVATPRPITIAPRPAVTPSLAPPKPAVVTPKPAPPPVAGAWRIQLGAFGVSSNADVLWAKVRGRPEVAGHARINVPAGAVIKLQAGGYSEDSARAACRSLSAAGLVCAPVRN</sequence>
<dbReference type="InterPro" id="IPR006597">
    <property type="entry name" value="Sel1-like"/>
</dbReference>
<evidence type="ECO:0000313" key="5">
    <source>
        <dbReference type="Proteomes" id="UP001379235"/>
    </source>
</evidence>
<evidence type="ECO:0000313" key="4">
    <source>
        <dbReference type="EMBL" id="MEJ6009728.1"/>
    </source>
</evidence>
<dbReference type="RefSeq" id="WP_339965952.1">
    <property type="nucleotide sequence ID" value="NZ_JBBHJY010000002.1"/>
</dbReference>
<dbReference type="Pfam" id="PF08238">
    <property type="entry name" value="Sel1"/>
    <property type="match status" value="2"/>
</dbReference>
<proteinExistence type="predicted"/>